<sequence length="216" mass="25375">MTIKFLKIYIAVPLVLLCMTTPSFCQIEKDIHQLNKINEELLTEQVKEIIYKNVEGNKTIFLGEADHKYGADLKAKFEIVKYLVQELGYKDIVFESDFFALSFFHNGNSLYKMWRYSDQIWDMAQFFKDNNVTLYGMDNKFNAKDSYTHFIPYLQESISPFNISLEERFINLSKETILNNGLTNGKKLSQNDIEYLNHYVHSLLDNTKIQSDKKCK</sequence>
<evidence type="ECO:0000313" key="3">
    <source>
        <dbReference type="Proteomes" id="UP000183496"/>
    </source>
</evidence>
<evidence type="ECO:0000313" key="2">
    <source>
        <dbReference type="EMBL" id="SEQ22188.1"/>
    </source>
</evidence>
<feature type="chain" id="PRO_5042610664" evidence="1">
    <location>
        <begin position="26"/>
        <end position="216"/>
    </location>
</feature>
<proteinExistence type="predicted"/>
<dbReference type="AlphaFoldDB" id="A0AAJ4W282"/>
<dbReference type="SUPFAM" id="SSF159501">
    <property type="entry name" value="EreA/ChaN-like"/>
    <property type="match status" value="1"/>
</dbReference>
<evidence type="ECO:0000256" key="1">
    <source>
        <dbReference type="SAM" id="SignalP"/>
    </source>
</evidence>
<name>A0AAJ4W282_MYRPR</name>
<dbReference type="RefSeq" id="WP_041891205.1">
    <property type="nucleotide sequence ID" value="NZ_CP010817.1"/>
</dbReference>
<reference evidence="2 3" key="1">
    <citation type="submission" date="2016-10" db="EMBL/GenBank/DDBJ databases">
        <authorList>
            <person name="Varghese N."/>
            <person name="Submissions S."/>
        </authorList>
    </citation>
    <scope>NUCLEOTIDE SEQUENCE [LARGE SCALE GENOMIC DNA]</scope>
    <source>
        <strain evidence="3">DSM 19823 / KCTC 23066 / CCTCC M 208030 / D25</strain>
    </source>
</reference>
<protein>
    <submittedName>
        <fullName evidence="2">Erythromycin esterase</fullName>
    </submittedName>
</protein>
<keyword evidence="1" id="KW-0732">Signal</keyword>
<organism evidence="2 3">
    <name type="scientific">Myroides profundi</name>
    <dbReference type="NCBI Taxonomy" id="480520"/>
    <lineage>
        <taxon>Bacteria</taxon>
        <taxon>Pseudomonadati</taxon>
        <taxon>Bacteroidota</taxon>
        <taxon>Flavobacteriia</taxon>
        <taxon>Flavobacteriales</taxon>
        <taxon>Flavobacteriaceae</taxon>
        <taxon>Myroides</taxon>
    </lineage>
</organism>
<comment type="caution">
    <text evidence="2">The sequence shown here is derived from an EMBL/GenBank/DDBJ whole genome shotgun (WGS) entry which is preliminary data.</text>
</comment>
<dbReference type="EMBL" id="FOFY01000002">
    <property type="protein sequence ID" value="SEQ22188.1"/>
    <property type="molecule type" value="Genomic_DNA"/>
</dbReference>
<gene>
    <name evidence="2" type="ORF">SAMN04488089_10299</name>
</gene>
<accession>A0AAJ4W282</accession>
<keyword evidence="3" id="KW-1185">Reference proteome</keyword>
<feature type="signal peptide" evidence="1">
    <location>
        <begin position="1"/>
        <end position="25"/>
    </location>
</feature>
<dbReference type="Gene3D" id="3.40.1660.10">
    <property type="entry name" value="EreA-like (biosynthetic domain)"/>
    <property type="match status" value="1"/>
</dbReference>
<dbReference type="Proteomes" id="UP000183496">
    <property type="component" value="Unassembled WGS sequence"/>
</dbReference>